<accession>A0A078LTN0</accession>
<dbReference type="OrthoDB" id="7765631at2"/>
<protein>
    <submittedName>
        <fullName evidence="6">Glutathione-dependent formaldehyde-activating Gfa</fullName>
    </submittedName>
</protein>
<dbReference type="EMBL" id="CCSF01000001">
    <property type="protein sequence ID" value="CDZ94514.1"/>
    <property type="molecule type" value="Genomic_DNA"/>
</dbReference>
<feature type="domain" description="CENP-V/GFA" evidence="5">
    <location>
        <begin position="4"/>
        <end position="99"/>
    </location>
</feature>
<organism evidence="6 7">
    <name type="scientific">Pseudomonas saudiphocaensis</name>
    <dbReference type="NCBI Taxonomy" id="1499686"/>
    <lineage>
        <taxon>Bacteria</taxon>
        <taxon>Pseudomonadati</taxon>
        <taxon>Pseudomonadota</taxon>
        <taxon>Gammaproteobacteria</taxon>
        <taxon>Pseudomonadales</taxon>
        <taxon>Pseudomonadaceae</taxon>
        <taxon>Pseudomonas</taxon>
    </lineage>
</organism>
<name>A0A078LTN0_9PSED</name>
<dbReference type="InterPro" id="IPR011057">
    <property type="entry name" value="Mss4-like_sf"/>
</dbReference>
<evidence type="ECO:0000256" key="4">
    <source>
        <dbReference type="ARBA" id="ARBA00023239"/>
    </source>
</evidence>
<evidence type="ECO:0000259" key="5">
    <source>
        <dbReference type="PROSITE" id="PS51891"/>
    </source>
</evidence>
<dbReference type="RefSeq" id="WP_037023779.1">
    <property type="nucleotide sequence ID" value="NZ_CCSF01000001.1"/>
</dbReference>
<dbReference type="PANTHER" id="PTHR33337:SF40">
    <property type="entry name" value="CENP-V_GFA DOMAIN-CONTAINING PROTEIN-RELATED"/>
    <property type="match status" value="1"/>
</dbReference>
<dbReference type="STRING" id="1499686.BN1079_01837"/>
<evidence type="ECO:0000313" key="7">
    <source>
        <dbReference type="Proteomes" id="UP000053902"/>
    </source>
</evidence>
<keyword evidence="7" id="KW-1185">Reference proteome</keyword>
<keyword evidence="2" id="KW-0479">Metal-binding</keyword>
<dbReference type="InterPro" id="IPR006913">
    <property type="entry name" value="CENP-V/GFA"/>
</dbReference>
<keyword evidence="3" id="KW-0862">Zinc</keyword>
<comment type="similarity">
    <text evidence="1">Belongs to the Gfa family.</text>
</comment>
<sequence length="130" mass="14544">MDQFTGGCLCGDVRILAAGRPYRVGICHCLDCRKHHGALFFAAAMFPQEAVTIEGETHNYAGRHFCPRCGSSVFAQSGDEIEVHLGALDAPDQLLPSYECWTLRRETWLPPFPFAKHYERDRDGAGRTED</sequence>
<dbReference type="Gene3D" id="3.90.1590.10">
    <property type="entry name" value="glutathione-dependent formaldehyde- activating enzyme (gfa)"/>
    <property type="match status" value="1"/>
</dbReference>
<dbReference type="AlphaFoldDB" id="A0A078LTN0"/>
<dbReference type="GO" id="GO:0016846">
    <property type="term" value="F:carbon-sulfur lyase activity"/>
    <property type="evidence" value="ECO:0007669"/>
    <property type="project" value="InterPro"/>
</dbReference>
<keyword evidence="4" id="KW-0456">Lyase</keyword>
<proteinExistence type="inferred from homology"/>
<dbReference type="Proteomes" id="UP000053902">
    <property type="component" value="Unassembled WGS sequence"/>
</dbReference>
<gene>
    <name evidence="6" type="ORF">BN1079_01837</name>
</gene>
<dbReference type="PANTHER" id="PTHR33337">
    <property type="entry name" value="GFA DOMAIN-CONTAINING PROTEIN"/>
    <property type="match status" value="1"/>
</dbReference>
<dbReference type="GO" id="GO:0046872">
    <property type="term" value="F:metal ion binding"/>
    <property type="evidence" value="ECO:0007669"/>
    <property type="project" value="UniProtKB-KW"/>
</dbReference>
<dbReference type="SUPFAM" id="SSF51316">
    <property type="entry name" value="Mss4-like"/>
    <property type="match status" value="1"/>
</dbReference>
<evidence type="ECO:0000256" key="3">
    <source>
        <dbReference type="ARBA" id="ARBA00022833"/>
    </source>
</evidence>
<evidence type="ECO:0000256" key="1">
    <source>
        <dbReference type="ARBA" id="ARBA00005495"/>
    </source>
</evidence>
<evidence type="ECO:0000313" key="6">
    <source>
        <dbReference type="EMBL" id="CDZ94514.1"/>
    </source>
</evidence>
<dbReference type="Pfam" id="PF04828">
    <property type="entry name" value="GFA"/>
    <property type="match status" value="1"/>
</dbReference>
<dbReference type="PROSITE" id="PS51891">
    <property type="entry name" value="CENP_V_GFA"/>
    <property type="match status" value="1"/>
</dbReference>
<dbReference type="HOGENOM" id="CLU_055491_4_3_6"/>
<reference evidence="6 7" key="1">
    <citation type="submission" date="2014-07" db="EMBL/GenBank/DDBJ databases">
        <authorList>
            <person name="Urmite Genomes Urmite Genomes"/>
        </authorList>
    </citation>
    <scope>NUCLEOTIDE SEQUENCE [LARGE SCALE GENOMIC DNA]</scope>
    <source>
        <strain evidence="6 7">20_BN</strain>
    </source>
</reference>
<dbReference type="eggNOG" id="COG3791">
    <property type="taxonomic scope" value="Bacteria"/>
</dbReference>
<evidence type="ECO:0000256" key="2">
    <source>
        <dbReference type="ARBA" id="ARBA00022723"/>
    </source>
</evidence>